<reference evidence="2" key="1">
    <citation type="journal article" date="2019" name="Int. J. Syst. Evol. Microbiol.">
        <title>The Global Catalogue of Microorganisms (GCM) 10K type strain sequencing project: providing services to taxonomists for standard genome sequencing and annotation.</title>
        <authorList>
            <consortium name="The Broad Institute Genomics Platform"/>
            <consortium name="The Broad Institute Genome Sequencing Center for Infectious Disease"/>
            <person name="Wu L."/>
            <person name="Ma J."/>
        </authorList>
    </citation>
    <scope>NUCLEOTIDE SEQUENCE [LARGE SCALE GENOMIC DNA]</scope>
    <source>
        <strain evidence="2">CECT 7184</strain>
    </source>
</reference>
<name>A0ABW0YNH7_9BACI</name>
<accession>A0ABW0YNH7</accession>
<evidence type="ECO:0000313" key="1">
    <source>
        <dbReference type="EMBL" id="MFC5712955.1"/>
    </source>
</evidence>
<evidence type="ECO:0000313" key="2">
    <source>
        <dbReference type="Proteomes" id="UP001596142"/>
    </source>
</evidence>
<organism evidence="1 2">
    <name type="scientific">Thalassorhabdus alkalitolerans</name>
    <dbReference type="NCBI Taxonomy" id="2282697"/>
    <lineage>
        <taxon>Bacteria</taxon>
        <taxon>Bacillati</taxon>
        <taxon>Bacillota</taxon>
        <taxon>Bacilli</taxon>
        <taxon>Bacillales</taxon>
        <taxon>Bacillaceae</taxon>
        <taxon>Thalassorhabdus</taxon>
    </lineage>
</organism>
<comment type="caution">
    <text evidence="1">The sequence shown here is derived from an EMBL/GenBank/DDBJ whole genome shotgun (WGS) entry which is preliminary data.</text>
</comment>
<protein>
    <submittedName>
        <fullName evidence="1">DUF2971 domain-containing protein</fullName>
    </submittedName>
</protein>
<proteinExistence type="predicted"/>
<gene>
    <name evidence="1" type="ORF">ACFPU1_09185</name>
</gene>
<dbReference type="Proteomes" id="UP001596142">
    <property type="component" value="Unassembled WGS sequence"/>
</dbReference>
<keyword evidence="2" id="KW-1185">Reference proteome</keyword>
<dbReference type="RefSeq" id="WP_385940306.1">
    <property type="nucleotide sequence ID" value="NZ_JBHSOZ010000003.1"/>
</dbReference>
<dbReference type="Pfam" id="PF11185">
    <property type="entry name" value="DUF2971"/>
    <property type="match status" value="1"/>
</dbReference>
<sequence>MDKKGTLAEALSLHFWQSVDQQIRKDHTVQKELYHYTGLDSLMGMVETNNLWMSRGTFLNDSNELIYIEGIINKVLGQVENKLTDNFGEDTYIQELKKLFILELKQTWQRFMEKIDLDDFEVYIFSLTENKDSLALWYNYAKGDGYNIGFSSGDMLKKINDFSSHFAREYTLVYGRVIYDRREQEQIVMDFLMETFQYLSHLHPQYTLQEIGGELSEHFFSILATCSIFFKDEAFKSEEEYRIALPRKLTTKERGPEVFFRASNGVIIPFITIHFPEKLPIKRVTIGPKNNIDIAKAGMEYYLKSKGYETERMVISKSVASLRY</sequence>
<dbReference type="EMBL" id="JBHSOZ010000003">
    <property type="protein sequence ID" value="MFC5712955.1"/>
    <property type="molecule type" value="Genomic_DNA"/>
</dbReference>
<dbReference type="InterPro" id="IPR021352">
    <property type="entry name" value="DUF2971"/>
</dbReference>